<name>A0ABP6ZD59_9ACTN</name>
<keyword evidence="1" id="KW-0812">Transmembrane</keyword>
<organism evidence="2 3">
    <name type="scientific">Microlunatus ginsengisoli</name>
    <dbReference type="NCBI Taxonomy" id="363863"/>
    <lineage>
        <taxon>Bacteria</taxon>
        <taxon>Bacillati</taxon>
        <taxon>Actinomycetota</taxon>
        <taxon>Actinomycetes</taxon>
        <taxon>Propionibacteriales</taxon>
        <taxon>Propionibacteriaceae</taxon>
        <taxon>Microlunatus</taxon>
    </lineage>
</organism>
<dbReference type="Proteomes" id="UP001501490">
    <property type="component" value="Unassembled WGS sequence"/>
</dbReference>
<evidence type="ECO:0000313" key="3">
    <source>
        <dbReference type="Proteomes" id="UP001501490"/>
    </source>
</evidence>
<sequence>MGPMPTTPYGATSAYPSYQSATADPGRTLGIVGLILSPFVGLVGLILSLVALRRSKRAGFGNVPAMIGAIVGGLATLGVLVAIVVGGLAIGSAVDACRDLGPGQHVVNGVTYTCG</sequence>
<evidence type="ECO:0008006" key="4">
    <source>
        <dbReference type="Google" id="ProtNLM"/>
    </source>
</evidence>
<dbReference type="EMBL" id="BAABAB010000003">
    <property type="protein sequence ID" value="GAA3604402.1"/>
    <property type="molecule type" value="Genomic_DNA"/>
</dbReference>
<keyword evidence="3" id="KW-1185">Reference proteome</keyword>
<comment type="caution">
    <text evidence="2">The sequence shown here is derived from an EMBL/GenBank/DDBJ whole genome shotgun (WGS) entry which is preliminary data.</text>
</comment>
<accession>A0ABP6ZD59</accession>
<reference evidence="3" key="1">
    <citation type="journal article" date="2019" name="Int. J. Syst. Evol. Microbiol.">
        <title>The Global Catalogue of Microorganisms (GCM) 10K type strain sequencing project: providing services to taxonomists for standard genome sequencing and annotation.</title>
        <authorList>
            <consortium name="The Broad Institute Genomics Platform"/>
            <consortium name="The Broad Institute Genome Sequencing Center for Infectious Disease"/>
            <person name="Wu L."/>
            <person name="Ma J."/>
        </authorList>
    </citation>
    <scope>NUCLEOTIDE SEQUENCE [LARGE SCALE GENOMIC DNA]</scope>
    <source>
        <strain evidence="3">JCM 16929</strain>
    </source>
</reference>
<keyword evidence="1" id="KW-0472">Membrane</keyword>
<feature type="transmembrane region" description="Helical" evidence="1">
    <location>
        <begin position="29"/>
        <end position="52"/>
    </location>
</feature>
<evidence type="ECO:0000256" key="1">
    <source>
        <dbReference type="SAM" id="Phobius"/>
    </source>
</evidence>
<feature type="transmembrane region" description="Helical" evidence="1">
    <location>
        <begin position="64"/>
        <end position="90"/>
    </location>
</feature>
<protein>
    <recommendedName>
        <fullName evidence="4">DUF4190 domain-containing protein</fullName>
    </recommendedName>
</protein>
<evidence type="ECO:0000313" key="2">
    <source>
        <dbReference type="EMBL" id="GAA3604402.1"/>
    </source>
</evidence>
<proteinExistence type="predicted"/>
<keyword evidence="1" id="KW-1133">Transmembrane helix</keyword>
<gene>
    <name evidence="2" type="ORF">GCM10022236_02720</name>
</gene>